<dbReference type="PANTHER" id="PTHR11785:SF353">
    <property type="entry name" value="METHIONINE TRANSPORTER (EUROFUNG)"/>
    <property type="match status" value="1"/>
</dbReference>
<name>A0A1J8QEW1_9AGAM</name>
<dbReference type="OrthoDB" id="5982228at2759"/>
<dbReference type="Gene3D" id="1.20.1740.10">
    <property type="entry name" value="Amino acid/polyamine transporter I"/>
    <property type="match status" value="1"/>
</dbReference>
<dbReference type="InterPro" id="IPR050598">
    <property type="entry name" value="AminoAcid_Transporter"/>
</dbReference>
<dbReference type="STRING" id="180088.A0A1J8QEW1"/>
<dbReference type="PIRSF" id="PIRSF006060">
    <property type="entry name" value="AA_transporter"/>
    <property type="match status" value="1"/>
</dbReference>
<accession>A0A1J8QEW1</accession>
<dbReference type="InterPro" id="IPR002293">
    <property type="entry name" value="AA/rel_permease1"/>
</dbReference>
<feature type="transmembrane region" description="Helical" evidence="6">
    <location>
        <begin position="318"/>
        <end position="336"/>
    </location>
</feature>
<comment type="caution">
    <text evidence="7">The sequence shown here is derived from an EMBL/GenBank/DDBJ whole genome shotgun (WGS) entry which is preliminary data.</text>
</comment>
<gene>
    <name evidence="7" type="ORF">AZE42_05549</name>
</gene>
<dbReference type="Pfam" id="PF13520">
    <property type="entry name" value="AA_permease_2"/>
    <property type="match status" value="1"/>
</dbReference>
<dbReference type="AlphaFoldDB" id="A0A1J8QEW1"/>
<evidence type="ECO:0000256" key="4">
    <source>
        <dbReference type="ARBA" id="ARBA00023136"/>
    </source>
</evidence>
<evidence type="ECO:0000313" key="7">
    <source>
        <dbReference type="EMBL" id="OJA10300.1"/>
    </source>
</evidence>
<evidence type="ECO:0000256" key="2">
    <source>
        <dbReference type="ARBA" id="ARBA00022692"/>
    </source>
</evidence>
<feature type="region of interest" description="Disordered" evidence="5">
    <location>
        <begin position="1"/>
        <end position="24"/>
    </location>
</feature>
<evidence type="ECO:0000256" key="3">
    <source>
        <dbReference type="ARBA" id="ARBA00022989"/>
    </source>
</evidence>
<feature type="transmembrane region" description="Helical" evidence="6">
    <location>
        <begin position="77"/>
        <end position="97"/>
    </location>
</feature>
<dbReference type="PANTHER" id="PTHR11785">
    <property type="entry name" value="AMINO ACID TRANSPORTER"/>
    <property type="match status" value="1"/>
</dbReference>
<feature type="transmembrane region" description="Helical" evidence="6">
    <location>
        <begin position="268"/>
        <end position="288"/>
    </location>
</feature>
<keyword evidence="4 6" id="KW-0472">Membrane</keyword>
<feature type="transmembrane region" description="Helical" evidence="6">
    <location>
        <begin position="165"/>
        <end position="184"/>
    </location>
</feature>
<evidence type="ECO:0000256" key="6">
    <source>
        <dbReference type="SAM" id="Phobius"/>
    </source>
</evidence>
<feature type="transmembrane region" description="Helical" evidence="6">
    <location>
        <begin position="44"/>
        <end position="65"/>
    </location>
</feature>
<dbReference type="Proteomes" id="UP000183567">
    <property type="component" value="Unassembled WGS sequence"/>
</dbReference>
<sequence length="344" mass="36884">MTNIDNALHSQVLDTDDDTQTEDVQEGNDVLAVGPPSNPLGHEVTLLSAVMLNVGIMLGAGIYSVPGVVLNSVGSIGLLFVFWVLAPLFALCGLMVYSEYTSMFPKRSGGEVVYLEQAYPRPRFFVPVTFAVTSVLLSGSGTNSLVFAQYALAICDVPITPARQTTIALAVCTVSMACELSTFLPLDTMWNLITVVFTGALVLGGLTRIRDPFANFHSPFSGSTTNPNSLATGLVKTNFAFLGWHNVFNVLGEVRTPDPVRTVRKAGLISLILTAFLFFFVNIAYVAAVPKDEISNSGQLIAALFFQHVFGKSFTAQILPIMVALSCFGNIIASVSDTELLVII</sequence>
<reference evidence="7 8" key="1">
    <citation type="submission" date="2016-03" db="EMBL/GenBank/DDBJ databases">
        <title>Comparative genomics of the ectomycorrhizal sister species Rhizopogon vinicolor and Rhizopogon vesiculosus (Basidiomycota: Boletales) reveals a divergence of the mating type B locus.</title>
        <authorList>
            <person name="Mujic A.B."/>
            <person name="Kuo A."/>
            <person name="Tritt A."/>
            <person name="Lipzen A."/>
            <person name="Chen C."/>
            <person name="Johnson J."/>
            <person name="Sharma A."/>
            <person name="Barry K."/>
            <person name="Grigoriev I.V."/>
            <person name="Spatafora J.W."/>
        </authorList>
    </citation>
    <scope>NUCLEOTIDE SEQUENCE [LARGE SCALE GENOMIC DNA]</scope>
    <source>
        <strain evidence="7 8">AM-OR11-056</strain>
    </source>
</reference>
<dbReference type="GO" id="GO:0015179">
    <property type="term" value="F:L-amino acid transmembrane transporter activity"/>
    <property type="evidence" value="ECO:0007669"/>
    <property type="project" value="TreeGrafter"/>
</dbReference>
<feature type="transmembrane region" description="Helical" evidence="6">
    <location>
        <begin position="124"/>
        <end position="153"/>
    </location>
</feature>
<dbReference type="EMBL" id="LVVM01005532">
    <property type="protein sequence ID" value="OJA10300.1"/>
    <property type="molecule type" value="Genomic_DNA"/>
</dbReference>
<keyword evidence="8" id="KW-1185">Reference proteome</keyword>
<comment type="subcellular location">
    <subcellularLocation>
        <location evidence="1">Membrane</location>
        <topology evidence="1">Multi-pass membrane protein</topology>
    </subcellularLocation>
</comment>
<organism evidence="7 8">
    <name type="scientific">Rhizopogon vesiculosus</name>
    <dbReference type="NCBI Taxonomy" id="180088"/>
    <lineage>
        <taxon>Eukaryota</taxon>
        <taxon>Fungi</taxon>
        <taxon>Dikarya</taxon>
        <taxon>Basidiomycota</taxon>
        <taxon>Agaricomycotina</taxon>
        <taxon>Agaricomycetes</taxon>
        <taxon>Agaricomycetidae</taxon>
        <taxon>Boletales</taxon>
        <taxon>Suillineae</taxon>
        <taxon>Rhizopogonaceae</taxon>
        <taxon>Rhizopogon</taxon>
    </lineage>
</organism>
<feature type="transmembrane region" description="Helical" evidence="6">
    <location>
        <begin position="190"/>
        <end position="209"/>
    </location>
</feature>
<feature type="compositionally biased region" description="Acidic residues" evidence="5">
    <location>
        <begin position="14"/>
        <end position="24"/>
    </location>
</feature>
<dbReference type="GO" id="GO:0016020">
    <property type="term" value="C:membrane"/>
    <property type="evidence" value="ECO:0007669"/>
    <property type="project" value="UniProtKB-SubCell"/>
</dbReference>
<keyword evidence="2 6" id="KW-0812">Transmembrane</keyword>
<keyword evidence="3 6" id="KW-1133">Transmembrane helix</keyword>
<evidence type="ECO:0000313" key="8">
    <source>
        <dbReference type="Proteomes" id="UP000183567"/>
    </source>
</evidence>
<evidence type="ECO:0000256" key="1">
    <source>
        <dbReference type="ARBA" id="ARBA00004141"/>
    </source>
</evidence>
<proteinExistence type="predicted"/>
<evidence type="ECO:0000256" key="5">
    <source>
        <dbReference type="SAM" id="MobiDB-lite"/>
    </source>
</evidence>
<evidence type="ECO:0008006" key="9">
    <source>
        <dbReference type="Google" id="ProtNLM"/>
    </source>
</evidence>
<protein>
    <recommendedName>
        <fullName evidence="9">Amino acid permease/ SLC12A domain-containing protein</fullName>
    </recommendedName>
</protein>